<accession>A0AA88AGF4</accession>
<proteinExistence type="inferred from homology"/>
<dbReference type="InterPro" id="IPR000425">
    <property type="entry name" value="MIP"/>
</dbReference>
<dbReference type="InterPro" id="IPR034294">
    <property type="entry name" value="Aquaporin_transptr"/>
</dbReference>
<keyword evidence="3 7" id="KW-1133">Transmembrane helix</keyword>
<sequence length="195" mass="21231">MGDRPRGSASVLPPQQATHLNHGFHGLRRVSLDLSLPGSEQGQEVNGAPEPFQITSWLVVSRSSESDSPTWVPLGRKPRGKKRSRGRQGGMRYFQGVVWEIILTFSLLFTVYVDLERRDGLGPFLIGFIFGANILAGGSFSGASMNPARSFGPALVSGDWTDHWVYWVGPLIGGGLAGFICENFFIASSHSRLPC</sequence>
<dbReference type="AlphaFoldDB" id="A0AA88AGF4"/>
<feature type="compositionally biased region" description="Basic residues" evidence="6">
    <location>
        <begin position="76"/>
        <end position="86"/>
    </location>
</feature>
<comment type="caution">
    <text evidence="8">The sequence shown here is derived from an EMBL/GenBank/DDBJ whole genome shotgun (WGS) entry which is preliminary data.</text>
</comment>
<evidence type="ECO:0000256" key="5">
    <source>
        <dbReference type="RuleBase" id="RU000477"/>
    </source>
</evidence>
<name>A0AA88AGF4_FICCA</name>
<comment type="subcellular location">
    <subcellularLocation>
        <location evidence="1">Membrane</location>
        <topology evidence="1">Multi-pass membrane protein</topology>
    </subcellularLocation>
</comment>
<dbReference type="PRINTS" id="PR00783">
    <property type="entry name" value="MINTRINSICP"/>
</dbReference>
<dbReference type="InterPro" id="IPR023271">
    <property type="entry name" value="Aquaporin-like"/>
</dbReference>
<dbReference type="EMBL" id="BTGU01000010">
    <property type="protein sequence ID" value="GMN39966.1"/>
    <property type="molecule type" value="Genomic_DNA"/>
</dbReference>
<comment type="similarity">
    <text evidence="5">Belongs to the MIP/aquaporin (TC 1.A.8) family.</text>
</comment>
<organism evidence="8 9">
    <name type="scientific">Ficus carica</name>
    <name type="common">Common fig</name>
    <dbReference type="NCBI Taxonomy" id="3494"/>
    <lineage>
        <taxon>Eukaryota</taxon>
        <taxon>Viridiplantae</taxon>
        <taxon>Streptophyta</taxon>
        <taxon>Embryophyta</taxon>
        <taxon>Tracheophyta</taxon>
        <taxon>Spermatophyta</taxon>
        <taxon>Magnoliopsida</taxon>
        <taxon>eudicotyledons</taxon>
        <taxon>Gunneridae</taxon>
        <taxon>Pentapetalae</taxon>
        <taxon>rosids</taxon>
        <taxon>fabids</taxon>
        <taxon>Rosales</taxon>
        <taxon>Moraceae</taxon>
        <taxon>Ficeae</taxon>
        <taxon>Ficus</taxon>
    </lineage>
</organism>
<protein>
    <submittedName>
        <fullName evidence="8">Uncharacterized protein</fullName>
    </submittedName>
</protein>
<dbReference type="GO" id="GO:0015250">
    <property type="term" value="F:water channel activity"/>
    <property type="evidence" value="ECO:0007669"/>
    <property type="project" value="TreeGrafter"/>
</dbReference>
<dbReference type="SUPFAM" id="SSF81338">
    <property type="entry name" value="Aquaporin-like"/>
    <property type="match status" value="1"/>
</dbReference>
<evidence type="ECO:0000256" key="1">
    <source>
        <dbReference type="ARBA" id="ARBA00004141"/>
    </source>
</evidence>
<gene>
    <name evidence="8" type="ORF">TIFTF001_009191</name>
</gene>
<feature type="transmembrane region" description="Helical" evidence="7">
    <location>
        <begin position="124"/>
        <end position="144"/>
    </location>
</feature>
<dbReference type="GO" id="GO:0016020">
    <property type="term" value="C:membrane"/>
    <property type="evidence" value="ECO:0007669"/>
    <property type="project" value="UniProtKB-SubCell"/>
</dbReference>
<dbReference type="PANTHER" id="PTHR45665:SF26">
    <property type="entry name" value="AQUAPORIN TIP4-1"/>
    <property type="match status" value="1"/>
</dbReference>
<evidence type="ECO:0000256" key="6">
    <source>
        <dbReference type="SAM" id="MobiDB-lite"/>
    </source>
</evidence>
<evidence type="ECO:0000313" key="9">
    <source>
        <dbReference type="Proteomes" id="UP001187192"/>
    </source>
</evidence>
<evidence type="ECO:0000256" key="2">
    <source>
        <dbReference type="ARBA" id="ARBA00022692"/>
    </source>
</evidence>
<dbReference type="Proteomes" id="UP001187192">
    <property type="component" value="Unassembled WGS sequence"/>
</dbReference>
<keyword evidence="9" id="KW-1185">Reference proteome</keyword>
<evidence type="ECO:0000256" key="3">
    <source>
        <dbReference type="ARBA" id="ARBA00022989"/>
    </source>
</evidence>
<evidence type="ECO:0000256" key="7">
    <source>
        <dbReference type="SAM" id="Phobius"/>
    </source>
</evidence>
<feature type="transmembrane region" description="Helical" evidence="7">
    <location>
        <begin position="164"/>
        <end position="186"/>
    </location>
</feature>
<feature type="transmembrane region" description="Helical" evidence="7">
    <location>
        <begin position="93"/>
        <end position="112"/>
    </location>
</feature>
<dbReference type="Pfam" id="PF00230">
    <property type="entry name" value="MIP"/>
    <property type="match status" value="1"/>
</dbReference>
<dbReference type="PANTHER" id="PTHR45665">
    <property type="entry name" value="AQUAPORIN-8"/>
    <property type="match status" value="1"/>
</dbReference>
<reference evidence="8" key="1">
    <citation type="submission" date="2023-07" db="EMBL/GenBank/DDBJ databases">
        <title>draft genome sequence of fig (Ficus carica).</title>
        <authorList>
            <person name="Takahashi T."/>
            <person name="Nishimura K."/>
        </authorList>
    </citation>
    <scope>NUCLEOTIDE SEQUENCE</scope>
</reference>
<evidence type="ECO:0000313" key="8">
    <source>
        <dbReference type="EMBL" id="GMN39966.1"/>
    </source>
</evidence>
<feature type="region of interest" description="Disordered" evidence="6">
    <location>
        <begin position="65"/>
        <end position="87"/>
    </location>
</feature>
<keyword evidence="5" id="KW-0813">Transport</keyword>
<keyword evidence="2 5" id="KW-0812">Transmembrane</keyword>
<dbReference type="Gene3D" id="1.20.1080.10">
    <property type="entry name" value="Glycerol uptake facilitator protein"/>
    <property type="match status" value="1"/>
</dbReference>
<evidence type="ECO:0000256" key="4">
    <source>
        <dbReference type="ARBA" id="ARBA00023136"/>
    </source>
</evidence>
<keyword evidence="4 7" id="KW-0472">Membrane</keyword>